<dbReference type="InterPro" id="IPR036046">
    <property type="entry name" value="Acylphosphatase-like_dom_sf"/>
</dbReference>
<dbReference type="InterPro" id="IPR018062">
    <property type="entry name" value="HTH_AraC-typ_CS"/>
</dbReference>
<proteinExistence type="predicted"/>
<dbReference type="InterPro" id="IPR053142">
    <property type="entry name" value="PchR_regulatory_protein"/>
</dbReference>
<protein>
    <submittedName>
        <fullName evidence="6">Helix-turn-helix domain-containing protein</fullName>
    </submittedName>
</protein>
<dbReference type="GO" id="GO:0003700">
    <property type="term" value="F:DNA-binding transcription factor activity"/>
    <property type="evidence" value="ECO:0007669"/>
    <property type="project" value="InterPro"/>
</dbReference>
<evidence type="ECO:0000259" key="4">
    <source>
        <dbReference type="PROSITE" id="PS01124"/>
    </source>
</evidence>
<accession>A0A7X2ZWN7</accession>
<dbReference type="SMART" id="SM00342">
    <property type="entry name" value="HTH_ARAC"/>
    <property type="match status" value="1"/>
</dbReference>
<gene>
    <name evidence="6" type="ORF">D9O36_17995</name>
</gene>
<feature type="domain" description="BLUF" evidence="5">
    <location>
        <begin position="340"/>
        <end position="431"/>
    </location>
</feature>
<keyword evidence="7" id="KW-1185">Reference proteome</keyword>
<dbReference type="SUPFAM" id="SSF54975">
    <property type="entry name" value="Acylphosphatase/BLUF domain-like"/>
    <property type="match status" value="1"/>
</dbReference>
<dbReference type="Proteomes" id="UP000540519">
    <property type="component" value="Unassembled WGS sequence"/>
</dbReference>
<comment type="caution">
    <text evidence="6">The sequence shown here is derived from an EMBL/GenBank/DDBJ whole genome shotgun (WGS) entry which is preliminary data.</text>
</comment>
<dbReference type="Pfam" id="PF04940">
    <property type="entry name" value="BLUF"/>
    <property type="match status" value="1"/>
</dbReference>
<dbReference type="SUPFAM" id="SSF46689">
    <property type="entry name" value="Homeodomain-like"/>
    <property type="match status" value="1"/>
</dbReference>
<dbReference type="PROSITE" id="PS00041">
    <property type="entry name" value="HTH_ARAC_FAMILY_1"/>
    <property type="match status" value="1"/>
</dbReference>
<evidence type="ECO:0000256" key="2">
    <source>
        <dbReference type="ARBA" id="ARBA00023125"/>
    </source>
</evidence>
<dbReference type="AlphaFoldDB" id="A0A7X2ZWN7"/>
<sequence length="486" mass="56065">MLKLREDNPLDMLRQFSVHFDGDLIEHLGAAKMSIDNSHGKGYVSLYELIPGLTAWTYNIELAEDLLINMEFSEDRPFYFGYNVSGYQLQKFPHESSHKKIRQGQNFIIISEPNTSTEFIIPKNVLYKCCYIIINSRLLLESNIQSKIKLLHDLEENFNFTENERPYRYFGDIDARIGTYASIIVENKRTDIVGRLITEGSVLRMLGSQIEAHQHDCNTENYRPSITKSELSRITNTGDYVLEHISEKITIDEIGRHLRISPKKLQAGIRFLYGYSANEYLTKIRLEHSRELMHSTEMNISEICFAVGYQSKSYFSKIFSDTFGTSPSTYRKKYEDANLLFDISYRSLAVDTTSGTDVDEIISLARLKNPQFEITGSIIFHRNIFFQIIEGPKKHVLALFENICKDTRHKNIQVMWKGFKIRREFDDWALATLSDEGELEVQIQGNTKNLELGNLLGKLDNSAIDSENLWRKVRNIIKVNANDSAA</sequence>
<dbReference type="InterPro" id="IPR018060">
    <property type="entry name" value="HTH_AraC"/>
</dbReference>
<dbReference type="InterPro" id="IPR020449">
    <property type="entry name" value="Tscrpt_reg_AraC-type_HTH"/>
</dbReference>
<evidence type="ECO:0000256" key="3">
    <source>
        <dbReference type="ARBA" id="ARBA00023163"/>
    </source>
</evidence>
<dbReference type="Gene3D" id="1.10.10.60">
    <property type="entry name" value="Homeodomain-like"/>
    <property type="match status" value="2"/>
</dbReference>
<dbReference type="PRINTS" id="PR00032">
    <property type="entry name" value="HTHARAC"/>
</dbReference>
<reference evidence="6 7" key="1">
    <citation type="journal article" date="2019" name="Mar. Drugs">
        <title>Comparative Genomics and CAZyme Genome Repertoires of Marine Zobellia amurskyensis KMM 3526(T) and Zobellia laminariae KMM 3676(T).</title>
        <authorList>
            <person name="Chernysheva N."/>
            <person name="Bystritskaya E."/>
            <person name="Stenkova A."/>
            <person name="Golovkin I."/>
            <person name="Nedashkovskaya O."/>
            <person name="Isaeva M."/>
        </authorList>
    </citation>
    <scope>NUCLEOTIDE SEQUENCE [LARGE SCALE GENOMIC DNA]</scope>
    <source>
        <strain evidence="6 7">KMM 3526</strain>
    </source>
</reference>
<dbReference type="GO" id="GO:0043565">
    <property type="term" value="F:sequence-specific DNA binding"/>
    <property type="evidence" value="ECO:0007669"/>
    <property type="project" value="InterPro"/>
</dbReference>
<dbReference type="PROSITE" id="PS50925">
    <property type="entry name" value="BLUF"/>
    <property type="match status" value="1"/>
</dbReference>
<feature type="domain" description="HTH araC/xylS-type" evidence="4">
    <location>
        <begin position="235"/>
        <end position="333"/>
    </location>
</feature>
<keyword evidence="3" id="KW-0804">Transcription</keyword>
<organism evidence="6 7">
    <name type="scientific">Zobellia amurskyensis</name>
    <dbReference type="NCBI Taxonomy" id="248905"/>
    <lineage>
        <taxon>Bacteria</taxon>
        <taxon>Pseudomonadati</taxon>
        <taxon>Bacteroidota</taxon>
        <taxon>Flavobacteriia</taxon>
        <taxon>Flavobacteriales</taxon>
        <taxon>Flavobacteriaceae</taxon>
        <taxon>Zobellia</taxon>
    </lineage>
</organism>
<dbReference type="PANTHER" id="PTHR47893">
    <property type="entry name" value="REGULATORY PROTEIN PCHR"/>
    <property type="match status" value="1"/>
</dbReference>
<dbReference type="Pfam" id="PF12833">
    <property type="entry name" value="HTH_18"/>
    <property type="match status" value="1"/>
</dbReference>
<evidence type="ECO:0000259" key="5">
    <source>
        <dbReference type="PROSITE" id="PS50925"/>
    </source>
</evidence>
<keyword evidence="1" id="KW-0805">Transcription regulation</keyword>
<dbReference type="InterPro" id="IPR009057">
    <property type="entry name" value="Homeodomain-like_sf"/>
</dbReference>
<dbReference type="SMART" id="SM01034">
    <property type="entry name" value="BLUF"/>
    <property type="match status" value="1"/>
</dbReference>
<name>A0A7X2ZWN7_9FLAO</name>
<evidence type="ECO:0000256" key="1">
    <source>
        <dbReference type="ARBA" id="ARBA00023015"/>
    </source>
</evidence>
<dbReference type="GO" id="GO:0009882">
    <property type="term" value="F:blue light photoreceptor activity"/>
    <property type="evidence" value="ECO:0007669"/>
    <property type="project" value="InterPro"/>
</dbReference>
<keyword evidence="2" id="KW-0238">DNA-binding</keyword>
<dbReference type="InterPro" id="IPR007024">
    <property type="entry name" value="BLUF_domain"/>
</dbReference>
<evidence type="ECO:0000313" key="6">
    <source>
        <dbReference type="EMBL" id="MUH37747.1"/>
    </source>
</evidence>
<evidence type="ECO:0000313" key="7">
    <source>
        <dbReference type="Proteomes" id="UP000540519"/>
    </source>
</evidence>
<dbReference type="PROSITE" id="PS01124">
    <property type="entry name" value="HTH_ARAC_FAMILY_2"/>
    <property type="match status" value="1"/>
</dbReference>
<dbReference type="GO" id="GO:0071949">
    <property type="term" value="F:FAD binding"/>
    <property type="evidence" value="ECO:0007669"/>
    <property type="project" value="InterPro"/>
</dbReference>
<dbReference type="PANTHER" id="PTHR47893:SF1">
    <property type="entry name" value="REGULATORY PROTEIN PCHR"/>
    <property type="match status" value="1"/>
</dbReference>
<dbReference type="Gene3D" id="3.30.70.100">
    <property type="match status" value="1"/>
</dbReference>
<dbReference type="EMBL" id="RCNR01000050">
    <property type="protein sequence ID" value="MUH37747.1"/>
    <property type="molecule type" value="Genomic_DNA"/>
</dbReference>
<dbReference type="OrthoDB" id="2666928at2"/>
<dbReference type="RefSeq" id="WP_155600967.1">
    <property type="nucleotide sequence ID" value="NZ_RCNR01000050.1"/>
</dbReference>